<evidence type="ECO:0000313" key="2">
    <source>
        <dbReference type="Proteomes" id="UP000252519"/>
    </source>
</evidence>
<dbReference type="OrthoDB" id="5981855at2759"/>
<accession>A0A368FBU2</accession>
<gene>
    <name evidence="1" type="ORF">ANCCAN_25875</name>
</gene>
<dbReference type="STRING" id="29170.A0A368FBU2"/>
<dbReference type="EMBL" id="JOJR01002661">
    <property type="protein sequence ID" value="RCN28380.1"/>
    <property type="molecule type" value="Genomic_DNA"/>
</dbReference>
<dbReference type="AlphaFoldDB" id="A0A368FBU2"/>
<evidence type="ECO:0000313" key="1">
    <source>
        <dbReference type="EMBL" id="RCN28380.1"/>
    </source>
</evidence>
<feature type="non-terminal residue" evidence="1">
    <location>
        <position position="68"/>
    </location>
</feature>
<reference evidence="1 2" key="1">
    <citation type="submission" date="2014-10" db="EMBL/GenBank/DDBJ databases">
        <title>Draft genome of the hookworm Ancylostoma caninum.</title>
        <authorList>
            <person name="Mitreva M."/>
        </authorList>
    </citation>
    <scope>NUCLEOTIDE SEQUENCE [LARGE SCALE GENOMIC DNA]</scope>
    <source>
        <strain evidence="1 2">Baltimore</strain>
    </source>
</reference>
<keyword evidence="2" id="KW-1185">Reference proteome</keyword>
<comment type="caution">
    <text evidence="1">The sequence shown here is derived from an EMBL/GenBank/DDBJ whole genome shotgun (WGS) entry which is preliminary data.</text>
</comment>
<name>A0A368FBU2_ANCCA</name>
<protein>
    <submittedName>
        <fullName evidence="1">Uncharacterized protein</fullName>
    </submittedName>
</protein>
<sequence length="68" mass="7755">MMARRYSPTLFACRTTILTELLKLLRWVPSVQYLLPLMILSCAYYRVGVVLRKNQAVGDSRHAKSIAA</sequence>
<dbReference type="Proteomes" id="UP000252519">
    <property type="component" value="Unassembled WGS sequence"/>
</dbReference>
<proteinExistence type="predicted"/>
<organism evidence="1 2">
    <name type="scientific">Ancylostoma caninum</name>
    <name type="common">Dog hookworm</name>
    <dbReference type="NCBI Taxonomy" id="29170"/>
    <lineage>
        <taxon>Eukaryota</taxon>
        <taxon>Metazoa</taxon>
        <taxon>Ecdysozoa</taxon>
        <taxon>Nematoda</taxon>
        <taxon>Chromadorea</taxon>
        <taxon>Rhabditida</taxon>
        <taxon>Rhabditina</taxon>
        <taxon>Rhabditomorpha</taxon>
        <taxon>Strongyloidea</taxon>
        <taxon>Ancylostomatidae</taxon>
        <taxon>Ancylostomatinae</taxon>
        <taxon>Ancylostoma</taxon>
    </lineage>
</organism>